<evidence type="ECO:0000256" key="1">
    <source>
        <dbReference type="SAM" id="MobiDB-lite"/>
    </source>
</evidence>
<keyword evidence="2" id="KW-0812">Transmembrane</keyword>
<name>A0A9D1UQB2_9CORY</name>
<protein>
    <submittedName>
        <fullName evidence="3">DUF4282 domain-containing protein</fullName>
    </submittedName>
</protein>
<dbReference type="AlphaFoldDB" id="A0A9D1UQB2"/>
<organism evidence="3 4">
    <name type="scientific">Candidatus Corynebacterium gallistercoris</name>
    <dbReference type="NCBI Taxonomy" id="2838530"/>
    <lineage>
        <taxon>Bacteria</taxon>
        <taxon>Bacillati</taxon>
        <taxon>Actinomycetota</taxon>
        <taxon>Actinomycetes</taxon>
        <taxon>Mycobacteriales</taxon>
        <taxon>Corynebacteriaceae</taxon>
        <taxon>Corynebacterium</taxon>
    </lineage>
</organism>
<dbReference type="SUPFAM" id="SSF81995">
    <property type="entry name" value="beta-sandwich domain of Sec23/24"/>
    <property type="match status" value="1"/>
</dbReference>
<feature type="compositionally biased region" description="Polar residues" evidence="1">
    <location>
        <begin position="58"/>
        <end position="75"/>
    </location>
</feature>
<proteinExistence type="predicted"/>
<keyword evidence="2" id="KW-1133">Transmembrane helix</keyword>
<evidence type="ECO:0000256" key="2">
    <source>
        <dbReference type="SAM" id="Phobius"/>
    </source>
</evidence>
<feature type="compositionally biased region" description="Low complexity" evidence="1">
    <location>
        <begin position="76"/>
        <end position="93"/>
    </location>
</feature>
<dbReference type="Pfam" id="PF14110">
    <property type="entry name" value="DUF4282"/>
    <property type="match status" value="1"/>
</dbReference>
<dbReference type="Proteomes" id="UP000824189">
    <property type="component" value="Unassembled WGS sequence"/>
</dbReference>
<feature type="transmembrane region" description="Helical" evidence="2">
    <location>
        <begin position="153"/>
        <end position="177"/>
    </location>
</feature>
<keyword evidence="2" id="KW-0472">Membrane</keyword>
<evidence type="ECO:0000313" key="3">
    <source>
        <dbReference type="EMBL" id="HIW96284.1"/>
    </source>
</evidence>
<reference evidence="3" key="2">
    <citation type="submission" date="2021-04" db="EMBL/GenBank/DDBJ databases">
        <authorList>
            <person name="Gilroy R."/>
        </authorList>
    </citation>
    <scope>NUCLEOTIDE SEQUENCE</scope>
    <source>
        <strain evidence="3">4376</strain>
    </source>
</reference>
<reference evidence="3" key="1">
    <citation type="journal article" date="2021" name="PeerJ">
        <title>Extensive microbial diversity within the chicken gut microbiome revealed by metagenomics and culture.</title>
        <authorList>
            <person name="Gilroy R."/>
            <person name="Ravi A."/>
            <person name="Getino M."/>
            <person name="Pursley I."/>
            <person name="Horton D.L."/>
            <person name="Alikhan N.F."/>
            <person name="Baker D."/>
            <person name="Gharbi K."/>
            <person name="Hall N."/>
            <person name="Watson M."/>
            <person name="Adriaenssens E.M."/>
            <person name="Foster-Nyarko E."/>
            <person name="Jarju S."/>
            <person name="Secka A."/>
            <person name="Antonio M."/>
            <person name="Oren A."/>
            <person name="Chaudhuri R.R."/>
            <person name="La Ragione R."/>
            <person name="Hildebrand F."/>
            <person name="Pallen M.J."/>
        </authorList>
    </citation>
    <scope>NUCLEOTIDE SEQUENCE</scope>
    <source>
        <strain evidence="3">4376</strain>
    </source>
</reference>
<sequence length="242" mass="26346">MTTPQDPSNGNNNENPYLSQGQNSGESFQDAQETSKIPPVNESSVNDSPVNEAKADSNDNATKQYGQQPFGQQFDQSPYSQGSQQQYGQQPFGQQQYNQQYGQQYGQQQYGQPNFGAYPGSNEPVHGTNQDSFFKALFDFSFTRYVTPSVVKLLYILLMVLVGLVVLAGLMILLLALTQDGGFIGFLVGLPVLVVGAVVTLAFYRVGLEVAVALIRTSQAVQSIDERQSKQESGNSSSQFGA</sequence>
<comment type="caution">
    <text evidence="3">The sequence shown here is derived from an EMBL/GenBank/DDBJ whole genome shotgun (WGS) entry which is preliminary data.</text>
</comment>
<feature type="transmembrane region" description="Helical" evidence="2">
    <location>
        <begin position="183"/>
        <end position="204"/>
    </location>
</feature>
<accession>A0A9D1UQB2</accession>
<dbReference type="InterPro" id="IPR025557">
    <property type="entry name" value="DUF4282"/>
</dbReference>
<evidence type="ECO:0000313" key="4">
    <source>
        <dbReference type="Proteomes" id="UP000824189"/>
    </source>
</evidence>
<feature type="region of interest" description="Disordered" evidence="1">
    <location>
        <begin position="1"/>
        <end position="93"/>
    </location>
</feature>
<dbReference type="EMBL" id="DXFZ01000089">
    <property type="protein sequence ID" value="HIW96284.1"/>
    <property type="molecule type" value="Genomic_DNA"/>
</dbReference>
<gene>
    <name evidence="3" type="ORF">H9867_07360</name>
</gene>
<feature type="compositionally biased region" description="Polar residues" evidence="1">
    <location>
        <begin position="1"/>
        <end position="49"/>
    </location>
</feature>